<evidence type="ECO:0000313" key="8">
    <source>
        <dbReference type="Proteomes" id="UP000246722"/>
    </source>
</evidence>
<feature type="DNA-binding region" description="H-T-H motif" evidence="5">
    <location>
        <begin position="34"/>
        <end position="53"/>
    </location>
</feature>
<evidence type="ECO:0000256" key="3">
    <source>
        <dbReference type="ARBA" id="ARBA00023125"/>
    </source>
</evidence>
<evidence type="ECO:0000256" key="4">
    <source>
        <dbReference type="ARBA" id="ARBA00023163"/>
    </source>
</evidence>
<dbReference type="RefSeq" id="WP_110126904.1">
    <property type="nucleotide sequence ID" value="NZ_QHLY01000012.1"/>
</dbReference>
<dbReference type="InterPro" id="IPR009057">
    <property type="entry name" value="Homeodomain-like_sf"/>
</dbReference>
<dbReference type="InterPro" id="IPR001647">
    <property type="entry name" value="HTH_TetR"/>
</dbReference>
<dbReference type="InterPro" id="IPR039538">
    <property type="entry name" value="BetI_C"/>
</dbReference>
<dbReference type="PANTHER" id="PTHR47506:SF3">
    <property type="entry name" value="HTH-TYPE TRANSCRIPTIONAL REGULATOR LMRA"/>
    <property type="match status" value="1"/>
</dbReference>
<evidence type="ECO:0000313" key="7">
    <source>
        <dbReference type="EMBL" id="PXA67219.1"/>
    </source>
</evidence>
<gene>
    <name evidence="7" type="ORF">CTB96_10690</name>
</gene>
<accession>A0A317ZQ16</accession>
<dbReference type="PROSITE" id="PS50977">
    <property type="entry name" value="HTH_TETR_2"/>
    <property type="match status" value="1"/>
</dbReference>
<dbReference type="EMBL" id="QHLY01000012">
    <property type="protein sequence ID" value="PXA67219.1"/>
    <property type="molecule type" value="Genomic_DNA"/>
</dbReference>
<comment type="caution">
    <text evidence="7">The sequence shown here is derived from an EMBL/GenBank/DDBJ whole genome shotgun (WGS) entry which is preliminary data.</text>
</comment>
<dbReference type="SUPFAM" id="SSF46689">
    <property type="entry name" value="Homeodomain-like"/>
    <property type="match status" value="1"/>
</dbReference>
<dbReference type="Pfam" id="PF00440">
    <property type="entry name" value="TetR_N"/>
    <property type="match status" value="1"/>
</dbReference>
<dbReference type="OrthoDB" id="3210235at2"/>
<proteinExistence type="predicted"/>
<sequence length="205" mass="22322">MARTGRFPKGAARREAILQTATDVLSRDGFQGTSLRAIGRELEVEPAHILYYFDSREDLIQNVIARWDDSALESIGGGFTPGDTLDNFAAIIRRNLEIPGLVHLYLVFAAEAVDAAHPAHAFFRNRYDRVRDLLSAAVRFEQATGRIPADVDADRAARMLLAVADGVQQQALMNPAIDAPADLEALIDQLRSPRRGGDGVAQAAS</sequence>
<keyword evidence="4" id="KW-0804">Transcription</keyword>
<dbReference type="InterPro" id="IPR036271">
    <property type="entry name" value="Tet_transcr_reg_TetR-rel_C_sf"/>
</dbReference>
<keyword evidence="3 5" id="KW-0238">DNA-binding</keyword>
<dbReference type="Proteomes" id="UP000246722">
    <property type="component" value="Unassembled WGS sequence"/>
</dbReference>
<dbReference type="AlphaFoldDB" id="A0A317ZQ16"/>
<organism evidence="7 8">
    <name type="scientific">Cryobacterium arcticum</name>
    <dbReference type="NCBI Taxonomy" id="670052"/>
    <lineage>
        <taxon>Bacteria</taxon>
        <taxon>Bacillati</taxon>
        <taxon>Actinomycetota</taxon>
        <taxon>Actinomycetes</taxon>
        <taxon>Micrococcales</taxon>
        <taxon>Microbacteriaceae</taxon>
        <taxon>Cryobacterium</taxon>
    </lineage>
</organism>
<keyword evidence="2" id="KW-0805">Transcription regulation</keyword>
<keyword evidence="1" id="KW-0678">Repressor</keyword>
<keyword evidence="8" id="KW-1185">Reference proteome</keyword>
<evidence type="ECO:0000256" key="5">
    <source>
        <dbReference type="PROSITE-ProRule" id="PRU00335"/>
    </source>
</evidence>
<name>A0A317ZQ16_9MICO</name>
<feature type="domain" description="HTH tetR-type" evidence="6">
    <location>
        <begin position="11"/>
        <end position="71"/>
    </location>
</feature>
<dbReference type="Gene3D" id="1.10.357.10">
    <property type="entry name" value="Tetracycline Repressor, domain 2"/>
    <property type="match status" value="1"/>
</dbReference>
<evidence type="ECO:0000256" key="1">
    <source>
        <dbReference type="ARBA" id="ARBA00022491"/>
    </source>
</evidence>
<dbReference type="SUPFAM" id="SSF48498">
    <property type="entry name" value="Tetracyclin repressor-like, C-terminal domain"/>
    <property type="match status" value="1"/>
</dbReference>
<evidence type="ECO:0000259" key="6">
    <source>
        <dbReference type="PROSITE" id="PS50977"/>
    </source>
</evidence>
<reference evidence="7 8" key="1">
    <citation type="submission" date="2018-05" db="EMBL/GenBank/DDBJ databases">
        <title>Genetic diversity of glacier-inhabiting Cryobacterium bacteria in China and description of Cryobacterium mengkeensis sp. nov. and Arthrobacter glacialis sp. nov.</title>
        <authorList>
            <person name="Liu Q."/>
            <person name="Xin Y.-H."/>
        </authorList>
    </citation>
    <scope>NUCLEOTIDE SEQUENCE [LARGE SCALE GENOMIC DNA]</scope>
    <source>
        <strain evidence="7 8">SK-1</strain>
    </source>
</reference>
<dbReference type="GO" id="GO:0003677">
    <property type="term" value="F:DNA binding"/>
    <property type="evidence" value="ECO:0007669"/>
    <property type="project" value="UniProtKB-UniRule"/>
</dbReference>
<protein>
    <submittedName>
        <fullName evidence="7">TetR family transcriptional regulator</fullName>
    </submittedName>
</protein>
<dbReference type="Pfam" id="PF13977">
    <property type="entry name" value="TetR_C_6"/>
    <property type="match status" value="1"/>
</dbReference>
<dbReference type="PANTHER" id="PTHR47506">
    <property type="entry name" value="TRANSCRIPTIONAL REGULATORY PROTEIN"/>
    <property type="match status" value="1"/>
</dbReference>
<evidence type="ECO:0000256" key="2">
    <source>
        <dbReference type="ARBA" id="ARBA00023015"/>
    </source>
</evidence>